<evidence type="ECO:0000313" key="9">
    <source>
        <dbReference type="EMBL" id="AXM06075.1"/>
    </source>
</evidence>
<dbReference type="RefSeq" id="WP_002514998.1">
    <property type="nucleotide sequence ID" value="NZ_AP019664.1"/>
</dbReference>
<evidence type="ECO:0000256" key="7">
    <source>
        <dbReference type="SAM" id="Phobius"/>
    </source>
</evidence>
<feature type="transmembrane region" description="Helical" evidence="7">
    <location>
        <begin position="100"/>
        <end position="120"/>
    </location>
</feature>
<accession>A0A2B7JV50</accession>
<dbReference type="InterPro" id="IPR049453">
    <property type="entry name" value="Memb_transporter_dom"/>
</dbReference>
<feature type="transmembrane region" description="Helical" evidence="7">
    <location>
        <begin position="422"/>
        <end position="441"/>
    </location>
</feature>
<dbReference type="Proteomes" id="UP000256621">
    <property type="component" value="Chromosome"/>
</dbReference>
<keyword evidence="3 7" id="KW-0812">Transmembrane</keyword>
<feature type="transmembrane region" description="Helical" evidence="7">
    <location>
        <begin position="299"/>
        <end position="317"/>
    </location>
</feature>
<keyword evidence="2" id="KW-1003">Cell membrane</keyword>
<dbReference type="GeneID" id="92857066"/>
<keyword evidence="4 7" id="KW-1133">Transmembrane helix</keyword>
<comment type="subcellular location">
    <subcellularLocation>
        <location evidence="1">Cell membrane</location>
        <topology evidence="1">Multi-pass membrane protein</topology>
    </subcellularLocation>
</comment>
<reference evidence="10 11" key="1">
    <citation type="submission" date="2017-02" db="EMBL/GenBank/DDBJ databases">
        <title>Prevalence of linear plasmids in Cutibacterium acnes isolates obtained from cancerous prostatic tissue.</title>
        <authorList>
            <person name="Davidsson S."/>
            <person name="Bruggemann H."/>
        </authorList>
    </citation>
    <scope>NUCLEOTIDE SEQUENCE [LARGE SCALE GENOMIC DNA]</scope>
    <source>
        <strain evidence="10 11">11-78</strain>
    </source>
</reference>
<feature type="transmembrane region" description="Helical" evidence="7">
    <location>
        <begin position="350"/>
        <end position="372"/>
    </location>
</feature>
<feature type="domain" description="Integral membrane bound transporter" evidence="8">
    <location>
        <begin position="310"/>
        <end position="435"/>
    </location>
</feature>
<comment type="similarity">
    <text evidence="6">Belongs to the YccS/YhfK family.</text>
</comment>
<evidence type="ECO:0000259" key="8">
    <source>
        <dbReference type="Pfam" id="PF13515"/>
    </source>
</evidence>
<dbReference type="Proteomes" id="UP000226191">
    <property type="component" value="Unassembled WGS sequence"/>
</dbReference>
<dbReference type="AlphaFoldDB" id="A0A2B7JV50"/>
<dbReference type="Pfam" id="PF13515">
    <property type="entry name" value="FUSC_2"/>
    <property type="match status" value="1"/>
</dbReference>
<dbReference type="PANTHER" id="PTHR30509">
    <property type="entry name" value="P-HYDROXYBENZOIC ACID EFFLUX PUMP SUBUNIT-RELATED"/>
    <property type="match status" value="1"/>
</dbReference>
<evidence type="ECO:0000256" key="1">
    <source>
        <dbReference type="ARBA" id="ARBA00004651"/>
    </source>
</evidence>
<reference evidence="9 12" key="2">
    <citation type="submission" date="2018-08" db="EMBL/GenBank/DDBJ databases">
        <title>Genome sequencing of Cutibacterium acnes KCOM 1315.</title>
        <authorList>
            <person name="Kook J.-K."/>
            <person name="Park S.-N."/>
            <person name="Lim Y.K."/>
        </authorList>
    </citation>
    <scope>NUCLEOTIDE SEQUENCE [LARGE SCALE GENOMIC DNA]</scope>
    <source>
        <strain evidence="9 12">KCOM 1315</strain>
    </source>
</reference>
<dbReference type="GO" id="GO:0005886">
    <property type="term" value="C:plasma membrane"/>
    <property type="evidence" value="ECO:0007669"/>
    <property type="project" value="UniProtKB-SubCell"/>
</dbReference>
<dbReference type="OMA" id="YWLGSVC"/>
<keyword evidence="5 7" id="KW-0472">Membrane</keyword>
<evidence type="ECO:0000313" key="10">
    <source>
        <dbReference type="EMBL" id="PGF36564.1"/>
    </source>
</evidence>
<gene>
    <name evidence="10" type="ORF">B1B09_02815</name>
    <name evidence="9" type="ORF">DXN06_02040</name>
</gene>
<evidence type="ECO:0000313" key="11">
    <source>
        <dbReference type="Proteomes" id="UP000226191"/>
    </source>
</evidence>
<dbReference type="PANTHER" id="PTHR30509:SF9">
    <property type="entry name" value="MULTIDRUG RESISTANCE PROTEIN MDTO"/>
    <property type="match status" value="1"/>
</dbReference>
<protein>
    <submittedName>
        <fullName evidence="10">FUSC family protein</fullName>
    </submittedName>
</protein>
<feature type="transmembrane region" description="Helical" evidence="7">
    <location>
        <begin position="392"/>
        <end position="410"/>
    </location>
</feature>
<evidence type="ECO:0000256" key="6">
    <source>
        <dbReference type="ARBA" id="ARBA00043993"/>
    </source>
</evidence>
<name>A0A2B7JV50_CUTAC</name>
<organism evidence="10 11">
    <name type="scientific">Cutibacterium acnes</name>
    <name type="common">Propionibacterium acnes</name>
    <dbReference type="NCBI Taxonomy" id="1747"/>
    <lineage>
        <taxon>Bacteria</taxon>
        <taxon>Bacillati</taxon>
        <taxon>Actinomycetota</taxon>
        <taxon>Actinomycetes</taxon>
        <taxon>Propionibacteriales</taxon>
        <taxon>Propionibacteriaceae</taxon>
        <taxon>Cutibacterium</taxon>
    </lineage>
</organism>
<dbReference type="OrthoDB" id="4989419at2"/>
<feature type="transmembrane region" description="Helical" evidence="7">
    <location>
        <begin position="30"/>
        <end position="47"/>
    </location>
</feature>
<feature type="transmembrane region" description="Helical" evidence="7">
    <location>
        <begin position="77"/>
        <end position="94"/>
    </location>
</feature>
<evidence type="ECO:0000313" key="12">
    <source>
        <dbReference type="Proteomes" id="UP000256621"/>
    </source>
</evidence>
<feature type="transmembrane region" description="Helical" evidence="7">
    <location>
        <begin position="151"/>
        <end position="172"/>
    </location>
</feature>
<dbReference type="EMBL" id="MVCE01000001">
    <property type="protein sequence ID" value="PGF36564.1"/>
    <property type="molecule type" value="Genomic_DNA"/>
</dbReference>
<proteinExistence type="inferred from homology"/>
<evidence type="ECO:0000256" key="4">
    <source>
        <dbReference type="ARBA" id="ARBA00022989"/>
    </source>
</evidence>
<evidence type="ECO:0000256" key="5">
    <source>
        <dbReference type="ARBA" id="ARBA00023136"/>
    </source>
</evidence>
<evidence type="ECO:0000256" key="3">
    <source>
        <dbReference type="ARBA" id="ARBA00022692"/>
    </source>
</evidence>
<dbReference type="EMBL" id="CP031442">
    <property type="protein sequence ID" value="AXM06075.1"/>
    <property type="molecule type" value="Genomic_DNA"/>
</dbReference>
<sequence length="584" mass="63864">MSKPNQPSKPRQLIRKLITIHSAPGRSRQAVISVIPIAVSLVTMGLIVSPTHAAMGMIGAMGALAGNNNAPLSRARILFGVGTATIFSQCLGLMSVQIEWLLPIILASWSLIVIWVWHALQLGPPGPLNILFAAAFGTYMASRGWTVSTVFTSTVPSFLIAAIVSMIIILASPHRPVRAAVKKAENAVNAYCEPDDDADSHEVARLRSAAHAAIHLAWWAYNDGHSSGVDNPSEMSELSDLRARLITAHMRLEHELRLEAFPSADVSLPDHVDWTPLGRPKASYLLRTALERGSRPTMVALRAATGVFFASLLMILLPFGHPYWAVLSVLIMIHMDATRSDMTIRAIHRVLGTVVGLGLYLAIAAFGPSGWVKIGLIIVFLWTMQALVTRNYGLACIFITCFALFMTPLTKPGQMYQLAQDRIVETIVGLTIGIVTIHIVGRRAPVLLVRSQYRRTLRSMMPVLRSLSQGRTKTPQAQIERNQMVHELIQGSALLSATRPDAPQALQDWSKVDRTVTETGYDLLSVCWHTGNGPVPWARRLLADIAIFITGLPPISSQNLDAHSVAEEMEKIRMDMVTSLPGVK</sequence>
<evidence type="ECO:0000256" key="2">
    <source>
        <dbReference type="ARBA" id="ARBA00022475"/>
    </source>
</evidence>